<reference evidence="2" key="1">
    <citation type="journal article" date="2023" name="Nat. Plants">
        <title>Single-cell RNA sequencing provides a high-resolution roadmap for understanding the multicellular compartmentation of specialized metabolism.</title>
        <authorList>
            <person name="Sun S."/>
            <person name="Shen X."/>
            <person name="Li Y."/>
            <person name="Li Y."/>
            <person name="Wang S."/>
            <person name="Li R."/>
            <person name="Zhang H."/>
            <person name="Shen G."/>
            <person name="Guo B."/>
            <person name="Wei J."/>
            <person name="Xu J."/>
            <person name="St-Pierre B."/>
            <person name="Chen S."/>
            <person name="Sun C."/>
        </authorList>
    </citation>
    <scope>NUCLEOTIDE SEQUENCE [LARGE SCALE GENOMIC DNA]</scope>
</reference>
<dbReference type="EMBL" id="CM044705">
    <property type="protein sequence ID" value="KAI5660740.1"/>
    <property type="molecule type" value="Genomic_DNA"/>
</dbReference>
<dbReference type="Proteomes" id="UP001060085">
    <property type="component" value="Linkage Group LG05"/>
</dbReference>
<gene>
    <name evidence="1" type="ORF">M9H77_20063</name>
</gene>
<organism evidence="1 2">
    <name type="scientific">Catharanthus roseus</name>
    <name type="common">Madagascar periwinkle</name>
    <name type="synonym">Vinca rosea</name>
    <dbReference type="NCBI Taxonomy" id="4058"/>
    <lineage>
        <taxon>Eukaryota</taxon>
        <taxon>Viridiplantae</taxon>
        <taxon>Streptophyta</taxon>
        <taxon>Embryophyta</taxon>
        <taxon>Tracheophyta</taxon>
        <taxon>Spermatophyta</taxon>
        <taxon>Magnoliopsida</taxon>
        <taxon>eudicotyledons</taxon>
        <taxon>Gunneridae</taxon>
        <taxon>Pentapetalae</taxon>
        <taxon>asterids</taxon>
        <taxon>lamiids</taxon>
        <taxon>Gentianales</taxon>
        <taxon>Apocynaceae</taxon>
        <taxon>Rauvolfioideae</taxon>
        <taxon>Vinceae</taxon>
        <taxon>Catharanthinae</taxon>
        <taxon>Catharanthus</taxon>
    </lineage>
</organism>
<proteinExistence type="predicted"/>
<evidence type="ECO:0000313" key="1">
    <source>
        <dbReference type="EMBL" id="KAI5660740.1"/>
    </source>
</evidence>
<evidence type="ECO:0000313" key="2">
    <source>
        <dbReference type="Proteomes" id="UP001060085"/>
    </source>
</evidence>
<sequence length="289" mass="33185">MVRSPSVDKIGLKRGAWSEEEDNKLRAYIKRYGHWNWRLLPKFAGLARCGKSCRLRWLNYLKPGLKKGSLSKEEEEMIIKLHEEIGNKWSSIAAKLPGRTDNEIKNFWNSHVRKCMKKDPKAMGKTNEKSQNMHDVMDENEKESTDEQMENGIAATDNTSSTEPFSQNIEEDWIISENGISLDDESFENFWMEPILSNTSSKNFISPSQSSNSSITNPKESSSNDDFFSSCTTSSVTNSDEDLWSFWNEPFSLDTSYNQSIHDQLPPVEEGHPFTSFLDYDADDLFNLF</sequence>
<name>A0ACC0AKE8_CATRO</name>
<keyword evidence="2" id="KW-1185">Reference proteome</keyword>
<accession>A0ACC0AKE8</accession>
<protein>
    <submittedName>
        <fullName evidence="1">Uncharacterized protein</fullName>
    </submittedName>
</protein>
<comment type="caution">
    <text evidence="1">The sequence shown here is derived from an EMBL/GenBank/DDBJ whole genome shotgun (WGS) entry which is preliminary data.</text>
</comment>